<dbReference type="SUPFAM" id="SSF69118">
    <property type="entry name" value="AhpD-like"/>
    <property type="match status" value="1"/>
</dbReference>
<dbReference type="EMBL" id="CP055904">
    <property type="protein sequence ID" value="QMR41544.1"/>
    <property type="molecule type" value="Genomic_DNA"/>
</dbReference>
<evidence type="ECO:0000313" key="3">
    <source>
        <dbReference type="EMBL" id="QMR41544.1"/>
    </source>
</evidence>
<dbReference type="InterPro" id="IPR004675">
    <property type="entry name" value="AhpD_core"/>
</dbReference>
<dbReference type="InterPro" id="IPR029032">
    <property type="entry name" value="AhpD-like"/>
</dbReference>
<dbReference type="Gene3D" id="1.20.1290.10">
    <property type="entry name" value="AhpD-like"/>
    <property type="match status" value="1"/>
</dbReference>
<feature type="domain" description="Carboxymuconolactone decarboxylase-like" evidence="2">
    <location>
        <begin position="66"/>
        <end position="130"/>
    </location>
</feature>
<sequence length="186" mass="20519">MKKNGIIALMVMAFACCAAAKEDITARTYEDATFSNQRLSSDETGYLALPGEWAHQYGSGGSKVMHLDKTLAELIRLRVGQLDNCNYCVILHTKEALKLNIPQSKVFSLSTWQQSGLFDAREKAALLFAESVSQVDQHRIQPAFDGLKAAGFTAAETEELTNTVILMNIWSREFMVQGKTSAPPVE</sequence>
<reference evidence="4" key="1">
    <citation type="submission" date="2020-06" db="EMBL/GenBank/DDBJ databases">
        <title>REHAB project genomes.</title>
        <authorList>
            <person name="Shaw L.P."/>
        </authorList>
    </citation>
    <scope>NUCLEOTIDE SEQUENCE [LARGE SCALE GENOMIC DNA]</scope>
    <source>
        <strain evidence="4">RHBSTW-00938</strain>
    </source>
</reference>
<dbReference type="Proteomes" id="UP000514462">
    <property type="component" value="Chromosome"/>
</dbReference>
<dbReference type="NCBIfam" id="TIGR00778">
    <property type="entry name" value="ahpD_dom"/>
    <property type="match status" value="1"/>
</dbReference>
<dbReference type="PANTHER" id="PTHR35446:SF2">
    <property type="entry name" value="CARBOXYMUCONOLACTONE DECARBOXYLASE-LIKE DOMAIN-CONTAINING PROTEIN"/>
    <property type="match status" value="1"/>
</dbReference>
<dbReference type="AlphaFoldDB" id="A0AAP9R0F9"/>
<keyword evidence="1" id="KW-0732">Signal</keyword>
<name>A0AAP9R0F9_KLEAE</name>
<protein>
    <submittedName>
        <fullName evidence="3">Carboxymuconolactone decarboxylase family protein</fullName>
    </submittedName>
</protein>
<dbReference type="InterPro" id="IPR003779">
    <property type="entry name" value="CMD-like"/>
</dbReference>
<feature type="signal peptide" evidence="1">
    <location>
        <begin position="1"/>
        <end position="20"/>
    </location>
</feature>
<dbReference type="PANTHER" id="PTHR35446">
    <property type="entry name" value="SI:CH211-175M2.5"/>
    <property type="match status" value="1"/>
</dbReference>
<gene>
    <name evidence="3" type="ORF">HV331_19490</name>
</gene>
<evidence type="ECO:0000259" key="2">
    <source>
        <dbReference type="Pfam" id="PF02627"/>
    </source>
</evidence>
<accession>A0AAP9R0F9</accession>
<dbReference type="Pfam" id="PF02627">
    <property type="entry name" value="CMD"/>
    <property type="match status" value="1"/>
</dbReference>
<dbReference type="GO" id="GO:0051920">
    <property type="term" value="F:peroxiredoxin activity"/>
    <property type="evidence" value="ECO:0007669"/>
    <property type="project" value="InterPro"/>
</dbReference>
<dbReference type="PROSITE" id="PS51257">
    <property type="entry name" value="PROKAR_LIPOPROTEIN"/>
    <property type="match status" value="1"/>
</dbReference>
<evidence type="ECO:0000256" key="1">
    <source>
        <dbReference type="SAM" id="SignalP"/>
    </source>
</evidence>
<proteinExistence type="predicted"/>
<feature type="chain" id="PRO_5043027566" evidence="1">
    <location>
        <begin position="21"/>
        <end position="186"/>
    </location>
</feature>
<evidence type="ECO:0000313" key="4">
    <source>
        <dbReference type="Proteomes" id="UP000514462"/>
    </source>
</evidence>
<organism evidence="3 4">
    <name type="scientific">Klebsiella aerogenes</name>
    <name type="common">Enterobacter aerogenes</name>
    <dbReference type="NCBI Taxonomy" id="548"/>
    <lineage>
        <taxon>Bacteria</taxon>
        <taxon>Pseudomonadati</taxon>
        <taxon>Pseudomonadota</taxon>
        <taxon>Gammaproteobacteria</taxon>
        <taxon>Enterobacterales</taxon>
        <taxon>Enterobacteriaceae</taxon>
        <taxon>Klebsiella/Raoultella group</taxon>
        <taxon>Klebsiella</taxon>
    </lineage>
</organism>
<dbReference type="RefSeq" id="WP_182014637.1">
    <property type="nucleotide sequence ID" value="NZ_CP055904.1"/>
</dbReference>